<dbReference type="Gene3D" id="3.90.1150.10">
    <property type="entry name" value="Aspartate Aminotransferase, domain 1"/>
    <property type="match status" value="1"/>
</dbReference>
<dbReference type="GO" id="GO:0030170">
    <property type="term" value="F:pyridoxal phosphate binding"/>
    <property type="evidence" value="ECO:0007669"/>
    <property type="project" value="InterPro"/>
</dbReference>
<name>A0A1H9QNG4_9CORY</name>
<dbReference type="GO" id="GO:0008483">
    <property type="term" value="F:transaminase activity"/>
    <property type="evidence" value="ECO:0007669"/>
    <property type="project" value="UniProtKB-KW"/>
</dbReference>
<keyword evidence="2" id="KW-1185">Reference proteome</keyword>
<dbReference type="Proteomes" id="UP000198929">
    <property type="component" value="Unassembled WGS sequence"/>
</dbReference>
<protein>
    <submittedName>
        <fullName evidence="1">Aminotransferase class-III</fullName>
    </submittedName>
</protein>
<gene>
    <name evidence="1" type="ORF">SAMN05661109_00618</name>
</gene>
<sequence length="104" mass="10900">MKDLNYRLDQTRKIAAAPGPNSEKLTSRREAAVARALQPGLPGFVVDADGGVLVDADGNSWVDFASGIAVTSVGASNPVVAEAVAEAARHFTHTSFMVPHMSHT</sequence>
<dbReference type="AlphaFoldDB" id="A0A1H9QNG4"/>
<dbReference type="STRING" id="1121357.SAMN05661109_00618"/>
<organism evidence="1 2">
    <name type="scientific">Corynebacterium cystitidis DSM 20524</name>
    <dbReference type="NCBI Taxonomy" id="1121357"/>
    <lineage>
        <taxon>Bacteria</taxon>
        <taxon>Bacillati</taxon>
        <taxon>Actinomycetota</taxon>
        <taxon>Actinomycetes</taxon>
        <taxon>Mycobacteriales</taxon>
        <taxon>Corynebacteriaceae</taxon>
        <taxon>Corynebacterium</taxon>
    </lineage>
</organism>
<keyword evidence="1" id="KW-0032">Aminotransferase</keyword>
<reference evidence="2" key="1">
    <citation type="submission" date="2016-10" db="EMBL/GenBank/DDBJ databases">
        <authorList>
            <person name="Varghese N."/>
            <person name="Submissions S."/>
        </authorList>
    </citation>
    <scope>NUCLEOTIDE SEQUENCE [LARGE SCALE GENOMIC DNA]</scope>
    <source>
        <strain evidence="2">DSM 20524</strain>
    </source>
</reference>
<accession>A0A1H9QNG4</accession>
<dbReference type="Pfam" id="PF00202">
    <property type="entry name" value="Aminotran_3"/>
    <property type="match status" value="1"/>
</dbReference>
<proteinExistence type="predicted"/>
<dbReference type="EMBL" id="FOGQ01000002">
    <property type="protein sequence ID" value="SER62121.1"/>
    <property type="molecule type" value="Genomic_DNA"/>
</dbReference>
<keyword evidence="1" id="KW-0808">Transferase</keyword>
<dbReference type="InterPro" id="IPR005814">
    <property type="entry name" value="Aminotrans_3"/>
</dbReference>
<evidence type="ECO:0000313" key="2">
    <source>
        <dbReference type="Proteomes" id="UP000198929"/>
    </source>
</evidence>
<dbReference type="SUPFAM" id="SSF53383">
    <property type="entry name" value="PLP-dependent transferases"/>
    <property type="match status" value="1"/>
</dbReference>
<dbReference type="InterPro" id="IPR015424">
    <property type="entry name" value="PyrdxlP-dep_Trfase"/>
</dbReference>
<dbReference type="InterPro" id="IPR015422">
    <property type="entry name" value="PyrdxlP-dep_Trfase_small"/>
</dbReference>
<evidence type="ECO:0000313" key="1">
    <source>
        <dbReference type="EMBL" id="SER62121.1"/>
    </source>
</evidence>